<gene>
    <name evidence="3" type="ORF">F0U44_08000</name>
</gene>
<comment type="caution">
    <text evidence="3">The sequence shown here is derived from an EMBL/GenBank/DDBJ whole genome shotgun (WGS) entry which is preliminary data.</text>
</comment>
<dbReference type="AlphaFoldDB" id="A0A5B1LIL3"/>
<name>A0A5B1LIL3_9ACTN</name>
<evidence type="ECO:0000313" key="3">
    <source>
        <dbReference type="EMBL" id="KAA1419620.1"/>
    </source>
</evidence>
<sequence length="83" mass="9204">MTLALVLAAAAFSFALDANVNNDLVKLVRDLANAFDLGFFDLDEPVKRFKNPNSDVKTALFNYGIAAVVYLIVGRFLERLIRP</sequence>
<feature type="signal peptide" evidence="2">
    <location>
        <begin position="1"/>
        <end position="18"/>
    </location>
</feature>
<feature type="transmembrane region" description="Helical" evidence="1">
    <location>
        <begin position="60"/>
        <end position="77"/>
    </location>
</feature>
<reference evidence="3 4" key="2">
    <citation type="submission" date="2019-09" db="EMBL/GenBank/DDBJ databases">
        <authorList>
            <person name="Jin C."/>
        </authorList>
    </citation>
    <scope>NUCLEOTIDE SEQUENCE [LARGE SCALE GENOMIC DNA]</scope>
    <source>
        <strain evidence="3 4">BN130099</strain>
    </source>
</reference>
<evidence type="ECO:0000256" key="2">
    <source>
        <dbReference type="SAM" id="SignalP"/>
    </source>
</evidence>
<proteinExistence type="predicted"/>
<keyword evidence="4" id="KW-1185">Reference proteome</keyword>
<keyword evidence="1" id="KW-1133">Transmembrane helix</keyword>
<evidence type="ECO:0000256" key="1">
    <source>
        <dbReference type="SAM" id="Phobius"/>
    </source>
</evidence>
<keyword evidence="2" id="KW-0732">Signal</keyword>
<dbReference type="EMBL" id="VUJV01000003">
    <property type="protein sequence ID" value="KAA1419620.1"/>
    <property type="molecule type" value="Genomic_DNA"/>
</dbReference>
<keyword evidence="1" id="KW-0812">Transmembrane</keyword>
<protein>
    <submittedName>
        <fullName evidence="3">Uncharacterized protein</fullName>
    </submittedName>
</protein>
<dbReference type="Proteomes" id="UP000325003">
    <property type="component" value="Unassembled WGS sequence"/>
</dbReference>
<evidence type="ECO:0000313" key="4">
    <source>
        <dbReference type="Proteomes" id="UP000325003"/>
    </source>
</evidence>
<organism evidence="3 4">
    <name type="scientific">Nocardioides humilatus</name>
    <dbReference type="NCBI Taxonomy" id="2607660"/>
    <lineage>
        <taxon>Bacteria</taxon>
        <taxon>Bacillati</taxon>
        <taxon>Actinomycetota</taxon>
        <taxon>Actinomycetes</taxon>
        <taxon>Propionibacteriales</taxon>
        <taxon>Nocardioidaceae</taxon>
        <taxon>Nocardioides</taxon>
    </lineage>
</organism>
<reference evidence="3 4" key="1">
    <citation type="submission" date="2019-09" db="EMBL/GenBank/DDBJ databases">
        <title>Nocardioides panacisoli sp. nov., isolated from the soil of a ginseng field.</title>
        <authorList>
            <person name="Cho C."/>
        </authorList>
    </citation>
    <scope>NUCLEOTIDE SEQUENCE [LARGE SCALE GENOMIC DNA]</scope>
    <source>
        <strain evidence="3 4">BN130099</strain>
    </source>
</reference>
<keyword evidence="1" id="KW-0472">Membrane</keyword>
<feature type="chain" id="PRO_5038509577" evidence="2">
    <location>
        <begin position="19"/>
        <end position="83"/>
    </location>
</feature>
<accession>A0A5B1LIL3</accession>